<reference evidence="9 10" key="1">
    <citation type="submission" date="2017-12" db="EMBL/GenBank/DDBJ databases">
        <title>Taxonomic description and draft genome of Pradoshia cofamensis Gen. nov., sp. nov., a thermotolerant bacillale isolated from anterior gut of earthworm Eisenia fetida.</title>
        <authorList>
            <person name="Saha T."/>
            <person name="Chakraborty R."/>
        </authorList>
    </citation>
    <scope>NUCLEOTIDE SEQUENCE [LARGE SCALE GENOMIC DNA]</scope>
    <source>
        <strain evidence="9 10">EAG3</strain>
    </source>
</reference>
<name>A0A2S7N035_9BACI</name>
<keyword evidence="5" id="KW-0190">Covalent protein-DNA linkage</keyword>
<gene>
    <name evidence="9" type="ORF">CYL18_08805</name>
</gene>
<evidence type="ECO:0000256" key="7">
    <source>
        <dbReference type="ARBA" id="ARBA00023239"/>
    </source>
</evidence>
<dbReference type="GO" id="GO:0016829">
    <property type="term" value="F:lyase activity"/>
    <property type="evidence" value="ECO:0007669"/>
    <property type="project" value="UniProtKB-KW"/>
</dbReference>
<dbReference type="GO" id="GO:0106300">
    <property type="term" value="P:protein-DNA covalent cross-linking repair"/>
    <property type="evidence" value="ECO:0007669"/>
    <property type="project" value="InterPro"/>
</dbReference>
<evidence type="ECO:0000256" key="5">
    <source>
        <dbReference type="ARBA" id="ARBA00023124"/>
    </source>
</evidence>
<keyword evidence="7" id="KW-0456">Lyase</keyword>
<dbReference type="EMBL" id="PKOZ01000004">
    <property type="protein sequence ID" value="PQD95376.1"/>
    <property type="molecule type" value="Genomic_DNA"/>
</dbReference>
<evidence type="ECO:0000256" key="3">
    <source>
        <dbReference type="ARBA" id="ARBA00022763"/>
    </source>
</evidence>
<keyword evidence="10" id="KW-1185">Reference proteome</keyword>
<dbReference type="GO" id="GO:0003697">
    <property type="term" value="F:single-stranded DNA binding"/>
    <property type="evidence" value="ECO:0007669"/>
    <property type="project" value="InterPro"/>
</dbReference>
<evidence type="ECO:0000256" key="4">
    <source>
        <dbReference type="ARBA" id="ARBA00022801"/>
    </source>
</evidence>
<dbReference type="AlphaFoldDB" id="A0A2S7N035"/>
<dbReference type="Gene3D" id="3.90.1680.10">
    <property type="entry name" value="SOS response associated peptidase-like"/>
    <property type="match status" value="1"/>
</dbReference>
<protein>
    <recommendedName>
        <fullName evidence="8">Abasic site processing protein</fullName>
        <ecNumber evidence="8">3.4.-.-</ecNumber>
    </recommendedName>
</protein>
<dbReference type="RefSeq" id="WP_104849131.1">
    <property type="nucleotide sequence ID" value="NZ_PKOZ01000004.1"/>
</dbReference>
<evidence type="ECO:0000256" key="2">
    <source>
        <dbReference type="ARBA" id="ARBA00022670"/>
    </source>
</evidence>
<dbReference type="Pfam" id="PF02586">
    <property type="entry name" value="SRAP"/>
    <property type="match status" value="1"/>
</dbReference>
<sequence>MCGRFTLFSTYETIIQRFRIESAIDETDYLVSYNIAPSQQVAAVINDGSKNRLGYLRWGFIPSWAKDESVGYKMINARAETLGEKRSFKNAYQKQRCLIVADAFYEWRRMEEGKVPFCIKLKSSEPFGFAGLWESWKSPEGKIIHSCAIITTNANEAVSSVHDRMPVILNREEENSWLNPKLRDTQILNRLLVPYNSEEMDVYPVSKDVNSPRNNSPRLIERIG</sequence>
<dbReference type="PANTHER" id="PTHR13604">
    <property type="entry name" value="DC12-RELATED"/>
    <property type="match status" value="1"/>
</dbReference>
<evidence type="ECO:0000256" key="1">
    <source>
        <dbReference type="ARBA" id="ARBA00008136"/>
    </source>
</evidence>
<keyword evidence="6" id="KW-0238">DNA-binding</keyword>
<dbReference type="Proteomes" id="UP000239663">
    <property type="component" value="Unassembled WGS sequence"/>
</dbReference>
<dbReference type="InterPro" id="IPR003738">
    <property type="entry name" value="SRAP"/>
</dbReference>
<keyword evidence="3" id="KW-0227">DNA damage</keyword>
<evidence type="ECO:0000256" key="8">
    <source>
        <dbReference type="RuleBase" id="RU364100"/>
    </source>
</evidence>
<comment type="similarity">
    <text evidence="1 8">Belongs to the SOS response-associated peptidase family.</text>
</comment>
<evidence type="ECO:0000313" key="10">
    <source>
        <dbReference type="Proteomes" id="UP000239663"/>
    </source>
</evidence>
<keyword evidence="2 8" id="KW-0645">Protease</keyword>
<dbReference type="SUPFAM" id="SSF143081">
    <property type="entry name" value="BB1717-like"/>
    <property type="match status" value="1"/>
</dbReference>
<comment type="caution">
    <text evidence="9">The sequence shown here is derived from an EMBL/GenBank/DDBJ whole genome shotgun (WGS) entry which is preliminary data.</text>
</comment>
<dbReference type="InterPro" id="IPR036590">
    <property type="entry name" value="SRAP-like"/>
</dbReference>
<dbReference type="OrthoDB" id="9782620at2"/>
<dbReference type="GO" id="GO:0006508">
    <property type="term" value="P:proteolysis"/>
    <property type="evidence" value="ECO:0007669"/>
    <property type="project" value="UniProtKB-KW"/>
</dbReference>
<keyword evidence="4 8" id="KW-0378">Hydrolase</keyword>
<proteinExistence type="inferred from homology"/>
<dbReference type="PANTHER" id="PTHR13604:SF0">
    <property type="entry name" value="ABASIC SITE PROCESSING PROTEIN HMCES"/>
    <property type="match status" value="1"/>
</dbReference>
<evidence type="ECO:0000313" key="9">
    <source>
        <dbReference type="EMBL" id="PQD95376.1"/>
    </source>
</evidence>
<dbReference type="EC" id="3.4.-.-" evidence="8"/>
<organism evidence="9 10">
    <name type="scientific">Pradoshia eiseniae</name>
    <dbReference type="NCBI Taxonomy" id="2064768"/>
    <lineage>
        <taxon>Bacteria</taxon>
        <taxon>Bacillati</taxon>
        <taxon>Bacillota</taxon>
        <taxon>Bacilli</taxon>
        <taxon>Bacillales</taxon>
        <taxon>Bacillaceae</taxon>
        <taxon>Pradoshia</taxon>
    </lineage>
</organism>
<accession>A0A2S7N035</accession>
<dbReference type="GO" id="GO:0008233">
    <property type="term" value="F:peptidase activity"/>
    <property type="evidence" value="ECO:0007669"/>
    <property type="project" value="UniProtKB-KW"/>
</dbReference>
<evidence type="ECO:0000256" key="6">
    <source>
        <dbReference type="ARBA" id="ARBA00023125"/>
    </source>
</evidence>